<organism evidence="7 8">
    <name type="scientific">Actinomadura latina</name>
    <dbReference type="NCBI Taxonomy" id="163603"/>
    <lineage>
        <taxon>Bacteria</taxon>
        <taxon>Bacillati</taxon>
        <taxon>Actinomycetota</taxon>
        <taxon>Actinomycetes</taxon>
        <taxon>Streptosporangiales</taxon>
        <taxon>Thermomonosporaceae</taxon>
        <taxon>Actinomadura</taxon>
    </lineage>
</organism>
<evidence type="ECO:0000256" key="4">
    <source>
        <dbReference type="ARBA" id="ARBA00023125"/>
    </source>
</evidence>
<proteinExistence type="inferred from homology"/>
<keyword evidence="4 6" id="KW-0238">DNA-binding</keyword>
<evidence type="ECO:0000256" key="5">
    <source>
        <dbReference type="ARBA" id="ARBA00023172"/>
    </source>
</evidence>
<dbReference type="Pfam" id="PF00872">
    <property type="entry name" value="Transposase_mut"/>
    <property type="match status" value="1"/>
</dbReference>
<keyword evidence="5 6" id="KW-0233">DNA recombination</keyword>
<gene>
    <name evidence="7" type="ORF">HGB48_35945</name>
</gene>
<sequence length="141" mass="15926">MSLVGPDGLLAGINKTVLQAALEAEMRDLRQIYTAPTEAAAQQRFAEFEAEWGDRYPAIIRLWRDAWPTFTPFLAFLAEIRKVVYTTNAIWVLYLPGRSRSCSLDRRSNRLALTLNAMDREVVSDSKCRAGRVSADPRHLA</sequence>
<protein>
    <recommendedName>
        <fullName evidence="6">Mutator family transposase</fullName>
    </recommendedName>
</protein>
<dbReference type="AlphaFoldDB" id="A0A846ZG17"/>
<keyword evidence="6" id="KW-0814">Transposable element</keyword>
<evidence type="ECO:0000256" key="6">
    <source>
        <dbReference type="RuleBase" id="RU365089"/>
    </source>
</evidence>
<evidence type="ECO:0000256" key="1">
    <source>
        <dbReference type="ARBA" id="ARBA00002190"/>
    </source>
</evidence>
<comment type="similarity">
    <text evidence="2 6">Belongs to the transposase mutator family.</text>
</comment>
<evidence type="ECO:0000256" key="3">
    <source>
        <dbReference type="ARBA" id="ARBA00022578"/>
    </source>
</evidence>
<accession>A0A846ZG17</accession>
<comment type="caution">
    <text evidence="7">The sequence shown here is derived from an EMBL/GenBank/DDBJ whole genome shotgun (WGS) entry which is preliminary data.</text>
</comment>
<dbReference type="InterPro" id="IPR001207">
    <property type="entry name" value="Transposase_mutator"/>
</dbReference>
<keyword evidence="3 6" id="KW-0815">Transposition</keyword>
<comment type="function">
    <text evidence="1 6">Required for the transposition of the insertion element.</text>
</comment>
<name>A0A846ZG17_9ACTN</name>
<dbReference type="PANTHER" id="PTHR33217:SF8">
    <property type="entry name" value="MUTATOR FAMILY TRANSPOSASE"/>
    <property type="match status" value="1"/>
</dbReference>
<reference evidence="7 8" key="1">
    <citation type="submission" date="2020-04" db="EMBL/GenBank/DDBJ databases">
        <title>MicrobeNet Type strains.</title>
        <authorList>
            <person name="Nicholson A.C."/>
        </authorList>
    </citation>
    <scope>NUCLEOTIDE SEQUENCE [LARGE SCALE GENOMIC DNA]</scope>
    <source>
        <strain evidence="7 8">ATCC BAA-277</strain>
    </source>
</reference>
<evidence type="ECO:0000256" key="2">
    <source>
        <dbReference type="ARBA" id="ARBA00010961"/>
    </source>
</evidence>
<keyword evidence="8" id="KW-1185">Reference proteome</keyword>
<dbReference type="GO" id="GO:0004803">
    <property type="term" value="F:transposase activity"/>
    <property type="evidence" value="ECO:0007669"/>
    <property type="project" value="UniProtKB-UniRule"/>
</dbReference>
<dbReference type="GO" id="GO:0006313">
    <property type="term" value="P:DNA transposition"/>
    <property type="evidence" value="ECO:0007669"/>
    <property type="project" value="UniProtKB-UniRule"/>
</dbReference>
<dbReference type="Proteomes" id="UP000579250">
    <property type="component" value="Unassembled WGS sequence"/>
</dbReference>
<dbReference type="PANTHER" id="PTHR33217">
    <property type="entry name" value="TRANSPOSASE FOR INSERTION SEQUENCE ELEMENT IS1081"/>
    <property type="match status" value="1"/>
</dbReference>
<dbReference type="EMBL" id="JAAXPI010000121">
    <property type="protein sequence ID" value="NKZ09096.1"/>
    <property type="molecule type" value="Genomic_DNA"/>
</dbReference>
<evidence type="ECO:0000313" key="7">
    <source>
        <dbReference type="EMBL" id="NKZ09096.1"/>
    </source>
</evidence>
<dbReference type="RefSeq" id="WP_067641676.1">
    <property type="nucleotide sequence ID" value="NZ_JAAXPI010000121.1"/>
</dbReference>
<dbReference type="GO" id="GO:0003677">
    <property type="term" value="F:DNA binding"/>
    <property type="evidence" value="ECO:0007669"/>
    <property type="project" value="UniProtKB-UniRule"/>
</dbReference>
<evidence type="ECO:0000313" key="8">
    <source>
        <dbReference type="Proteomes" id="UP000579250"/>
    </source>
</evidence>